<reference evidence="2" key="1">
    <citation type="submission" date="2018-04" db="EMBL/GenBank/DDBJ databases">
        <title>WGS assembly of Panicum hallii.</title>
        <authorList>
            <person name="Lovell J."/>
            <person name="Jenkins J."/>
            <person name="Lowry D."/>
            <person name="Mamidi S."/>
            <person name="Sreedasyam A."/>
            <person name="Weng X."/>
            <person name="Barry K."/>
            <person name="Bonette J."/>
            <person name="Campitelli B."/>
            <person name="Daum C."/>
            <person name="Gordon S."/>
            <person name="Gould B."/>
            <person name="Lipzen A."/>
            <person name="Macqueen A."/>
            <person name="Palacio-Mejia J."/>
            <person name="Plott C."/>
            <person name="Shakirov E."/>
            <person name="Shu S."/>
            <person name="Yoshinaga Y."/>
            <person name="Zane M."/>
            <person name="Rokhsar D."/>
            <person name="Grimwood J."/>
            <person name="Schmutz J."/>
            <person name="Juenger T."/>
        </authorList>
    </citation>
    <scope>NUCLEOTIDE SEQUENCE [LARGE SCALE GENOMIC DNA]</scope>
    <source>
        <strain evidence="2">FIL2</strain>
    </source>
</reference>
<organism evidence="2">
    <name type="scientific">Panicum hallii</name>
    <dbReference type="NCBI Taxonomy" id="206008"/>
    <lineage>
        <taxon>Eukaryota</taxon>
        <taxon>Viridiplantae</taxon>
        <taxon>Streptophyta</taxon>
        <taxon>Embryophyta</taxon>
        <taxon>Tracheophyta</taxon>
        <taxon>Spermatophyta</taxon>
        <taxon>Magnoliopsida</taxon>
        <taxon>Liliopsida</taxon>
        <taxon>Poales</taxon>
        <taxon>Poaceae</taxon>
        <taxon>PACMAD clade</taxon>
        <taxon>Panicoideae</taxon>
        <taxon>Panicodae</taxon>
        <taxon>Paniceae</taxon>
        <taxon>Panicinae</taxon>
        <taxon>Panicum</taxon>
        <taxon>Panicum sect. Panicum</taxon>
    </lineage>
</organism>
<protein>
    <submittedName>
        <fullName evidence="2">Uncharacterized protein</fullName>
    </submittedName>
</protein>
<evidence type="ECO:0000313" key="2">
    <source>
        <dbReference type="EMBL" id="PVH62771.1"/>
    </source>
</evidence>
<accession>A0A2T8KKT5</accession>
<dbReference type="Proteomes" id="UP000243499">
    <property type="component" value="Chromosome 3"/>
</dbReference>
<feature type="compositionally biased region" description="Basic and acidic residues" evidence="1">
    <location>
        <begin position="96"/>
        <end position="128"/>
    </location>
</feature>
<evidence type="ECO:0000256" key="1">
    <source>
        <dbReference type="SAM" id="MobiDB-lite"/>
    </source>
</evidence>
<gene>
    <name evidence="2" type="ORF">PAHAL_3G394200</name>
</gene>
<dbReference type="Gramene" id="PVH62771">
    <property type="protein sequence ID" value="PVH62771"/>
    <property type="gene ID" value="PAHAL_3G394200"/>
</dbReference>
<feature type="region of interest" description="Disordered" evidence="1">
    <location>
        <begin position="77"/>
        <end position="128"/>
    </location>
</feature>
<proteinExistence type="predicted"/>
<dbReference type="EMBL" id="CM008048">
    <property type="protein sequence ID" value="PVH62771.1"/>
    <property type="molecule type" value="Genomic_DNA"/>
</dbReference>
<name>A0A2T8KKT5_9POAL</name>
<dbReference type="AlphaFoldDB" id="A0A2T8KKT5"/>
<sequence>MGGLRERGGLRWLAPQMAPRDLLPLAPPRLPWALKLPRPSYRCYNSGHLTLAAAAERGLPAAAHSGSGHSLARFKVVGGRQVAGGGPRRRGGGAGRRNEATGRPWWRSEDRGEERRERGGKERKEDQS</sequence>